<feature type="domain" description="UspA" evidence="1">
    <location>
        <begin position="8"/>
        <end position="114"/>
    </location>
</feature>
<comment type="caution">
    <text evidence="2">The sequence shown here is derived from an EMBL/GenBank/DDBJ whole genome shotgun (WGS) entry which is preliminary data.</text>
</comment>
<dbReference type="Proteomes" id="UP000782610">
    <property type="component" value="Unassembled WGS sequence"/>
</dbReference>
<dbReference type="EMBL" id="JACRAF010000065">
    <property type="protein sequence ID" value="MBI4923964.1"/>
    <property type="molecule type" value="Genomic_DNA"/>
</dbReference>
<evidence type="ECO:0000259" key="1">
    <source>
        <dbReference type="Pfam" id="PF00582"/>
    </source>
</evidence>
<dbReference type="SUPFAM" id="SSF52402">
    <property type="entry name" value="Adenine nucleotide alpha hydrolases-like"/>
    <property type="match status" value="1"/>
</dbReference>
<dbReference type="AlphaFoldDB" id="A0A933L491"/>
<organism evidence="2 3">
    <name type="scientific">Devosia nanyangense</name>
    <dbReference type="NCBI Taxonomy" id="1228055"/>
    <lineage>
        <taxon>Bacteria</taxon>
        <taxon>Pseudomonadati</taxon>
        <taxon>Pseudomonadota</taxon>
        <taxon>Alphaproteobacteria</taxon>
        <taxon>Hyphomicrobiales</taxon>
        <taxon>Devosiaceae</taxon>
        <taxon>Devosia</taxon>
    </lineage>
</organism>
<dbReference type="Gene3D" id="3.40.50.12370">
    <property type="match status" value="1"/>
</dbReference>
<reference evidence="2" key="1">
    <citation type="submission" date="2020-07" db="EMBL/GenBank/DDBJ databases">
        <title>Huge and variable diversity of episymbiotic CPR bacteria and DPANN archaea in groundwater ecosystems.</title>
        <authorList>
            <person name="He C.Y."/>
            <person name="Keren R."/>
            <person name="Whittaker M."/>
            <person name="Farag I.F."/>
            <person name="Doudna J."/>
            <person name="Cate J.H.D."/>
            <person name="Banfield J.F."/>
        </authorList>
    </citation>
    <scope>NUCLEOTIDE SEQUENCE</scope>
    <source>
        <strain evidence="2">NC_groundwater_1586_Pr3_B-0.1um_66_15</strain>
    </source>
</reference>
<proteinExistence type="predicted"/>
<dbReference type="Pfam" id="PF00582">
    <property type="entry name" value="Usp"/>
    <property type="match status" value="1"/>
</dbReference>
<protein>
    <submittedName>
        <fullName evidence="2">Universal stress protein</fullName>
    </submittedName>
</protein>
<name>A0A933L491_9HYPH</name>
<dbReference type="InterPro" id="IPR006016">
    <property type="entry name" value="UspA"/>
</dbReference>
<accession>A0A933L491</accession>
<dbReference type="CDD" id="cd00293">
    <property type="entry name" value="USP-like"/>
    <property type="match status" value="1"/>
</dbReference>
<gene>
    <name evidence="2" type="ORF">HY834_19700</name>
</gene>
<evidence type="ECO:0000313" key="2">
    <source>
        <dbReference type="EMBL" id="MBI4923964.1"/>
    </source>
</evidence>
<evidence type="ECO:0000313" key="3">
    <source>
        <dbReference type="Proteomes" id="UP000782610"/>
    </source>
</evidence>
<sequence length="156" mass="16729">MTDSDYKRKFLAVVDESPECDRAVSFAAHRVKRVGGTLVLMSVIDTEDFGQFIGVGDVMRAEARNEAERNLDTRIARIAQIGAIRTETVIREGRPAEAIEALIAEDPGIGILVLAAGLGDKGPGPLVTHFAAHNRLHTLVTIVPAAMTEDEIVAVA</sequence>